<feature type="domain" description="Protein kinase" evidence="7">
    <location>
        <begin position="141"/>
        <end position="434"/>
    </location>
</feature>
<dbReference type="AlphaFoldDB" id="A0A8K0TRW2"/>
<proteinExistence type="predicted"/>
<dbReference type="InterPro" id="IPR002110">
    <property type="entry name" value="Ankyrin_rpt"/>
</dbReference>
<evidence type="ECO:0000256" key="2">
    <source>
        <dbReference type="ARBA" id="ARBA00022679"/>
    </source>
</evidence>
<sequence length="858" mass="95675">MFAGFNYERVRKGAENREQDPPVPSQWLDIPKSAPTVDDTVQPSTVSPNHVEYGVLCLNLWKLDSNVQGQWKPRAIVEHDGAFTEFDLRRYPMLGSGTSSRWGGPATTLRSDLSLMAQPCDAILHLRFERHLDPNQSPEGHDTVLELGSVSLGPFVESRTMKIESWPFKDAAVNIDMTVTFSRAHLPGMMEKWVQNKWRTWPRHDHGGLELVEATDTDVFYLIATICAEDYREQSATFSLESPWILPVRFVYKSPGQIHLLSPISSCWHLLGRVQRCRRMTDKKAQLHTAQLVCALESLHDLGIVGLLSSENVLLDVFGSIRIITPRLFTTDESCRPGQMAYTAPEILSGDGPSQLTDWWVLGGFLYEMLTGLPPFYHQDPAERDRKILMEELDVPIYVQGITADILRRLLDKNPVQRLGGVHGVSEIKKHDFFQGFDWQHPSAGCSELSPFQPHDFMNILRNSPKKVTPKPPPKFCESGGYVYEEYRNGQLASGHEPGQIIGRPRRSSDIFNPALSEHVPLGPDQTAVKALEADSERQGDEPEAVMARLKAALQTKQSTEKVASILDGCASDLLATVLMSPILLVNISPIDTIAPTKLPCEVPITALEWTVELGRADLVLLLLDHGADPNHTFDERYGPALTRAARERRTQLVEILAPKTSRIFALWTLCLAVEQRDIPTVACLLSSGVPCDFDAADHPMPTRRKSHYDTGFCDTEPSRVWDFVLPPVVRATRHGDAAMVRLLLSHGADPNTAYHSMIWLKPEWDASWQEAAAYRYSGNVDFVCGRVAQLAMQLGHRDVVEALLQGGADIWLPHSEWSGPAHFCPMVPRSIYLQVTAGLEEAARGISEQGGGMPARL</sequence>
<dbReference type="SMART" id="SM00220">
    <property type="entry name" value="S_TKc"/>
    <property type="match status" value="1"/>
</dbReference>
<keyword evidence="3" id="KW-0547">Nucleotide-binding</keyword>
<dbReference type="Pfam" id="PF00069">
    <property type="entry name" value="Pkinase"/>
    <property type="match status" value="1"/>
</dbReference>
<name>A0A8K0TRW2_9PEZI</name>
<keyword evidence="9" id="KW-1185">Reference proteome</keyword>
<keyword evidence="2" id="KW-0808">Transferase</keyword>
<dbReference type="PROSITE" id="PS50011">
    <property type="entry name" value="PROTEIN_KINASE_DOM"/>
    <property type="match status" value="1"/>
</dbReference>
<dbReference type="GO" id="GO:0004674">
    <property type="term" value="F:protein serine/threonine kinase activity"/>
    <property type="evidence" value="ECO:0007669"/>
    <property type="project" value="UniProtKB-KW"/>
</dbReference>
<dbReference type="GO" id="GO:0005524">
    <property type="term" value="F:ATP binding"/>
    <property type="evidence" value="ECO:0007669"/>
    <property type="project" value="UniProtKB-KW"/>
</dbReference>
<reference evidence="8" key="1">
    <citation type="journal article" date="2021" name="Nat. Commun.">
        <title>Genetic determinants of endophytism in the Arabidopsis root mycobiome.</title>
        <authorList>
            <person name="Mesny F."/>
            <person name="Miyauchi S."/>
            <person name="Thiergart T."/>
            <person name="Pickel B."/>
            <person name="Atanasova L."/>
            <person name="Karlsson M."/>
            <person name="Huettel B."/>
            <person name="Barry K.W."/>
            <person name="Haridas S."/>
            <person name="Chen C."/>
            <person name="Bauer D."/>
            <person name="Andreopoulos W."/>
            <person name="Pangilinan J."/>
            <person name="LaButti K."/>
            <person name="Riley R."/>
            <person name="Lipzen A."/>
            <person name="Clum A."/>
            <person name="Drula E."/>
            <person name="Henrissat B."/>
            <person name="Kohler A."/>
            <person name="Grigoriev I.V."/>
            <person name="Martin F.M."/>
            <person name="Hacquard S."/>
        </authorList>
    </citation>
    <scope>NUCLEOTIDE SEQUENCE</scope>
    <source>
        <strain evidence="8">MPI-CAGE-AT-0016</strain>
    </source>
</reference>
<gene>
    <name evidence="8" type="ORF">B0T11DRAFT_345547</name>
</gene>
<evidence type="ECO:0000256" key="4">
    <source>
        <dbReference type="ARBA" id="ARBA00022777"/>
    </source>
</evidence>
<organism evidence="8 9">
    <name type="scientific">Plectosphaerella cucumerina</name>
    <dbReference type="NCBI Taxonomy" id="40658"/>
    <lineage>
        <taxon>Eukaryota</taxon>
        <taxon>Fungi</taxon>
        <taxon>Dikarya</taxon>
        <taxon>Ascomycota</taxon>
        <taxon>Pezizomycotina</taxon>
        <taxon>Sordariomycetes</taxon>
        <taxon>Hypocreomycetidae</taxon>
        <taxon>Glomerellales</taxon>
        <taxon>Plectosphaerellaceae</taxon>
        <taxon>Plectosphaerella</taxon>
    </lineage>
</organism>
<dbReference type="SMART" id="SM00248">
    <property type="entry name" value="ANK"/>
    <property type="match status" value="3"/>
</dbReference>
<dbReference type="OrthoDB" id="1278353at2759"/>
<dbReference type="InterPro" id="IPR011009">
    <property type="entry name" value="Kinase-like_dom_sf"/>
</dbReference>
<dbReference type="InterPro" id="IPR000719">
    <property type="entry name" value="Prot_kinase_dom"/>
</dbReference>
<dbReference type="EMBL" id="JAGPXD010000001">
    <property type="protein sequence ID" value="KAH7375525.1"/>
    <property type="molecule type" value="Genomic_DNA"/>
</dbReference>
<dbReference type="SUPFAM" id="SSF48403">
    <property type="entry name" value="Ankyrin repeat"/>
    <property type="match status" value="1"/>
</dbReference>
<keyword evidence="1" id="KW-0723">Serine/threonine-protein kinase</keyword>
<dbReference type="Pfam" id="PF00023">
    <property type="entry name" value="Ank"/>
    <property type="match status" value="1"/>
</dbReference>
<dbReference type="SUPFAM" id="SSF56112">
    <property type="entry name" value="Protein kinase-like (PK-like)"/>
    <property type="match status" value="1"/>
</dbReference>
<keyword evidence="5" id="KW-0067">ATP-binding</keyword>
<dbReference type="Proteomes" id="UP000813385">
    <property type="component" value="Unassembled WGS sequence"/>
</dbReference>
<dbReference type="Gene3D" id="1.25.40.20">
    <property type="entry name" value="Ankyrin repeat-containing domain"/>
    <property type="match status" value="2"/>
</dbReference>
<evidence type="ECO:0000313" key="8">
    <source>
        <dbReference type="EMBL" id="KAH7375525.1"/>
    </source>
</evidence>
<dbReference type="Gene3D" id="3.30.200.20">
    <property type="entry name" value="Phosphorylase Kinase, domain 1"/>
    <property type="match status" value="1"/>
</dbReference>
<feature type="compositionally biased region" description="Basic and acidic residues" evidence="6">
    <location>
        <begin position="10"/>
        <end position="20"/>
    </location>
</feature>
<evidence type="ECO:0000259" key="7">
    <source>
        <dbReference type="PROSITE" id="PS50011"/>
    </source>
</evidence>
<evidence type="ECO:0000256" key="1">
    <source>
        <dbReference type="ARBA" id="ARBA00022527"/>
    </source>
</evidence>
<evidence type="ECO:0000256" key="6">
    <source>
        <dbReference type="SAM" id="MobiDB-lite"/>
    </source>
</evidence>
<evidence type="ECO:0000256" key="3">
    <source>
        <dbReference type="ARBA" id="ARBA00022741"/>
    </source>
</evidence>
<dbReference type="Gene3D" id="1.10.510.10">
    <property type="entry name" value="Transferase(Phosphotransferase) domain 1"/>
    <property type="match status" value="1"/>
</dbReference>
<comment type="caution">
    <text evidence="8">The sequence shown here is derived from an EMBL/GenBank/DDBJ whole genome shotgun (WGS) entry which is preliminary data.</text>
</comment>
<feature type="region of interest" description="Disordered" evidence="6">
    <location>
        <begin position="10"/>
        <end position="45"/>
    </location>
</feature>
<accession>A0A8K0TRW2</accession>
<dbReference type="PANTHER" id="PTHR24351">
    <property type="entry name" value="RIBOSOMAL PROTEIN S6 KINASE"/>
    <property type="match status" value="1"/>
</dbReference>
<evidence type="ECO:0000313" key="9">
    <source>
        <dbReference type="Proteomes" id="UP000813385"/>
    </source>
</evidence>
<protein>
    <submittedName>
        <fullName evidence="8">Ribosomal protein S6 kinase alpha-2</fullName>
    </submittedName>
</protein>
<evidence type="ECO:0000256" key="5">
    <source>
        <dbReference type="ARBA" id="ARBA00022840"/>
    </source>
</evidence>
<dbReference type="InterPro" id="IPR036770">
    <property type="entry name" value="Ankyrin_rpt-contain_sf"/>
</dbReference>
<keyword evidence="4 8" id="KW-0418">Kinase</keyword>